<name>A0A1L4BQA0_9GAMM</name>
<accession>A0A1L4BQA0</accession>
<evidence type="ECO:0000313" key="2">
    <source>
        <dbReference type="EMBL" id="API86002.1"/>
    </source>
</evidence>
<keyword evidence="3" id="KW-1185">Reference proteome</keyword>
<sequence length="295" mass="33803">MSTEDFIISVYCLVEDIYQKVIIKRLRSKGPMPKLSDSEVITMEIVGEFSGLNHDKQIWKYFSTHWLEWFPNIGSRKTFVTQASNLSIIKNIMRNNLAKQLGAFSDDIHLFDGFPMPVCHYKRSSKTKLFKSEADYGYCAAKDEKYYGFKGHLLVSMTGIPTTYTFASAEIDERKLLPELVSDIKGLVIADKGLIDFELQGNLIAQGINLQTPLRSNMKDDRDKCFVKMLVSTRRLIETVIGQLTDRFGIANIKARKLWHFSRKVARKILAYTVAYAINLKINPLNPLQFDKIIN</sequence>
<evidence type="ECO:0000259" key="1">
    <source>
        <dbReference type="Pfam" id="PF13612"/>
    </source>
</evidence>
<dbReference type="Pfam" id="PF13612">
    <property type="entry name" value="DDE_Tnp_1_3"/>
    <property type="match status" value="1"/>
</dbReference>
<feature type="domain" description="Transposase DDE" evidence="1">
    <location>
        <begin position="106"/>
        <end position="249"/>
    </location>
</feature>
<dbReference type="AlphaFoldDB" id="A0A1L4BQA0"/>
<dbReference type="NCBIfam" id="NF033520">
    <property type="entry name" value="transpos_IS982"/>
    <property type="match status" value="1"/>
</dbReference>
<dbReference type="KEGG" id="frx:F7310_00915"/>
<dbReference type="RefSeq" id="WP_072711202.1">
    <property type="nucleotide sequence ID" value="NZ_CP016796.1"/>
</dbReference>
<dbReference type="EMBL" id="CP016796">
    <property type="protein sequence ID" value="API86002.1"/>
    <property type="molecule type" value="Genomic_DNA"/>
</dbReference>
<proteinExistence type="predicted"/>
<protein>
    <submittedName>
        <fullName evidence="2">Transposase</fullName>
    </submittedName>
</protein>
<dbReference type="InterPro" id="IPR025668">
    <property type="entry name" value="Tnp_DDE_dom"/>
</dbReference>
<dbReference type="OrthoDB" id="6196569at2"/>
<evidence type="ECO:0000313" key="3">
    <source>
        <dbReference type="Proteomes" id="UP000184222"/>
    </source>
</evidence>
<organism evidence="2 3">
    <name type="scientific">Francisella uliginis</name>
    <dbReference type="NCBI Taxonomy" id="573570"/>
    <lineage>
        <taxon>Bacteria</taxon>
        <taxon>Pseudomonadati</taxon>
        <taxon>Pseudomonadota</taxon>
        <taxon>Gammaproteobacteria</taxon>
        <taxon>Thiotrichales</taxon>
        <taxon>Francisellaceae</taxon>
        <taxon>Francisella</taxon>
    </lineage>
</organism>
<gene>
    <name evidence="2" type="ORF">F7310_00915</name>
</gene>
<reference evidence="2 3" key="1">
    <citation type="journal article" date="2016" name="Appl. Environ. Microbiol.">
        <title>Whole genome relationships among Francisella bacteria of diverse origin define new species and provide specific regions for detection.</title>
        <authorList>
            <person name="Challacombe J.F."/>
            <person name="Petersen J.M."/>
            <person name="Gallegos-Graves V."/>
            <person name="Hodge D."/>
            <person name="Pillai S."/>
            <person name="Kuske C.R."/>
        </authorList>
    </citation>
    <scope>NUCLEOTIDE SEQUENCE [LARGE SCALE GENOMIC DNA]</scope>
    <source>
        <strain evidence="3">TX07-7310</strain>
    </source>
</reference>
<dbReference type="Proteomes" id="UP000184222">
    <property type="component" value="Chromosome"/>
</dbReference>